<dbReference type="OrthoDB" id="3416461at2"/>
<keyword evidence="1" id="KW-1133">Transmembrane helix</keyword>
<keyword evidence="1" id="KW-0812">Transmembrane</keyword>
<dbReference type="RefSeq" id="WP_077693015.1">
    <property type="nucleotide sequence ID" value="NZ_MCOK01000001.1"/>
</dbReference>
<feature type="transmembrane region" description="Helical" evidence="1">
    <location>
        <begin position="132"/>
        <end position="155"/>
    </location>
</feature>
<gene>
    <name evidence="2" type="ORF">NOSIN_24330</name>
</gene>
<dbReference type="EMBL" id="MCOK01000001">
    <property type="protein sequence ID" value="OOC56568.1"/>
    <property type="molecule type" value="Genomic_DNA"/>
</dbReference>
<feature type="transmembrane region" description="Helical" evidence="1">
    <location>
        <begin position="14"/>
        <end position="33"/>
    </location>
</feature>
<proteinExistence type="predicted"/>
<evidence type="ECO:0000313" key="2">
    <source>
        <dbReference type="EMBL" id="OOC56568.1"/>
    </source>
</evidence>
<feature type="transmembrane region" description="Helical" evidence="1">
    <location>
        <begin position="167"/>
        <end position="186"/>
    </location>
</feature>
<evidence type="ECO:0000313" key="3">
    <source>
        <dbReference type="Proteomes" id="UP000189004"/>
    </source>
</evidence>
<feature type="transmembrane region" description="Helical" evidence="1">
    <location>
        <begin position="220"/>
        <end position="239"/>
    </location>
</feature>
<keyword evidence="3" id="KW-1185">Reference proteome</keyword>
<comment type="caution">
    <text evidence="2">The sequence shown here is derived from an EMBL/GenBank/DDBJ whole genome shotgun (WGS) entry which is preliminary data.</text>
</comment>
<feature type="transmembrane region" description="Helical" evidence="1">
    <location>
        <begin position="246"/>
        <end position="265"/>
    </location>
</feature>
<organism evidence="2 3">
    <name type="scientific">Nocardiopsis sinuspersici</name>
    <dbReference type="NCBI Taxonomy" id="501010"/>
    <lineage>
        <taxon>Bacteria</taxon>
        <taxon>Bacillati</taxon>
        <taxon>Actinomycetota</taxon>
        <taxon>Actinomycetes</taxon>
        <taxon>Streptosporangiales</taxon>
        <taxon>Nocardiopsidaceae</taxon>
        <taxon>Nocardiopsis</taxon>
    </lineage>
</organism>
<keyword evidence="1" id="KW-0472">Membrane</keyword>
<dbReference type="Proteomes" id="UP000189004">
    <property type="component" value="Unassembled WGS sequence"/>
</dbReference>
<feature type="transmembrane region" description="Helical" evidence="1">
    <location>
        <begin position="53"/>
        <end position="72"/>
    </location>
</feature>
<dbReference type="AlphaFoldDB" id="A0A1V3C7D5"/>
<sequence length="468" mass="49794">MSTRILRTELRRSTAPWICLALAVLTLALLYLLPGPWGKGTGAWDQQWQGLAQWQRSMLMLTWPVVVGLGAWQGTRQRRSRMDEVLSSTPRSSWQRSAVLAAAVAIGLTVACTAIFAVGAAQVASATSYFSLSWLAVFAVGVLALVAGSLLGMGLGHLLPYMVTPPLVAAGGYALVMLLLNIEISVEADPDPWRMKAALLSPGLDGAESAYRLVAHQVSLAQALWFLGIAATGFILLAARDSWTRIASAVPGLLGGVLAMVLLPGQASAAYPHDTQAAALVCDEDGPRVCVTRAHEHLLDDFAGTARQALAKLAVLPEAPTSVEEVPVFGNEERASLPRTADTVSVSSDILMQFEQSGEGESDGADGLLMALLAGAGTPACGVEETEISARIVTANWLLGAELQPIPILYPWISEDGSAYQEMVRPAWETLRSLPREEQIRRVAAVREAGLTCESDQLDLLTQGVNPQ</sequence>
<protein>
    <submittedName>
        <fullName evidence="2">Uncharacterized protein</fullName>
    </submittedName>
</protein>
<reference evidence="3" key="1">
    <citation type="submission" date="2016-08" db="EMBL/GenBank/DDBJ databases">
        <authorList>
            <person name="Tokovenko B."/>
            <person name="Kalinowski J."/>
        </authorList>
    </citation>
    <scope>NUCLEOTIDE SEQUENCE [LARGE SCALE GENOMIC DNA]</scope>
    <source>
        <strain evidence="3">UTMC102</strain>
    </source>
</reference>
<dbReference type="STRING" id="501010.NOSIN_24330"/>
<feature type="transmembrane region" description="Helical" evidence="1">
    <location>
        <begin position="98"/>
        <end position="120"/>
    </location>
</feature>
<accession>A0A1V3C7D5</accession>
<evidence type="ECO:0000256" key="1">
    <source>
        <dbReference type="SAM" id="Phobius"/>
    </source>
</evidence>
<name>A0A1V3C7D5_9ACTN</name>